<proteinExistence type="inferred from homology"/>
<organism evidence="13 14">
    <name type="scientific">Butyricimonas faecalis</name>
    <dbReference type="NCBI Taxonomy" id="2093856"/>
    <lineage>
        <taxon>Bacteria</taxon>
        <taxon>Pseudomonadati</taxon>
        <taxon>Bacteroidota</taxon>
        <taxon>Bacteroidia</taxon>
        <taxon>Bacteroidales</taxon>
        <taxon>Odoribacteraceae</taxon>
        <taxon>Butyricimonas</taxon>
    </lineage>
</organism>
<dbReference type="InterPro" id="IPR039426">
    <property type="entry name" value="TonB-dep_rcpt-like"/>
</dbReference>
<feature type="domain" description="TonB-dependent receptor-like beta-barrel" evidence="11">
    <location>
        <begin position="471"/>
        <end position="878"/>
    </location>
</feature>
<accession>A0A3S9VP79</accession>
<evidence type="ECO:0000256" key="9">
    <source>
        <dbReference type="RuleBase" id="RU003357"/>
    </source>
</evidence>
<dbReference type="Pfam" id="PF07715">
    <property type="entry name" value="Plug"/>
    <property type="match status" value="1"/>
</dbReference>
<dbReference type="Gene3D" id="2.170.130.10">
    <property type="entry name" value="TonB-dependent receptor, plug domain"/>
    <property type="match status" value="1"/>
</dbReference>
<evidence type="ECO:0000256" key="4">
    <source>
        <dbReference type="ARBA" id="ARBA00022692"/>
    </source>
</evidence>
<reference evidence="13 14" key="1">
    <citation type="submission" date="2018-10" db="EMBL/GenBank/DDBJ databases">
        <title>Butyricimonas faecalis sp. nov., isolated from human faeces and emended description of the genus Butyricimonas.</title>
        <authorList>
            <person name="Le Roy T."/>
            <person name="Van der Smissen P."/>
            <person name="Paquot A."/>
            <person name="Delzenne N."/>
            <person name="Muccioli G."/>
            <person name="Collet J.-F."/>
            <person name="Cani P.D."/>
        </authorList>
    </citation>
    <scope>NUCLEOTIDE SEQUENCE [LARGE SCALE GENOMIC DNA]</scope>
    <source>
        <strain evidence="13 14">H184</strain>
    </source>
</reference>
<evidence type="ECO:0000256" key="1">
    <source>
        <dbReference type="ARBA" id="ARBA00004571"/>
    </source>
</evidence>
<evidence type="ECO:0000259" key="12">
    <source>
        <dbReference type="Pfam" id="PF07715"/>
    </source>
</evidence>
<keyword evidence="4 8" id="KW-0812">Transmembrane</keyword>
<dbReference type="Pfam" id="PF13715">
    <property type="entry name" value="CarbopepD_reg_2"/>
    <property type="match status" value="1"/>
</dbReference>
<dbReference type="NCBIfam" id="TIGR04057">
    <property type="entry name" value="SusC_RagA_signa"/>
    <property type="match status" value="1"/>
</dbReference>
<dbReference type="OrthoDB" id="9768177at2"/>
<keyword evidence="3 8" id="KW-1134">Transmembrane beta strand</keyword>
<dbReference type="SUPFAM" id="SSF56935">
    <property type="entry name" value="Porins"/>
    <property type="match status" value="1"/>
</dbReference>
<evidence type="ECO:0000256" key="2">
    <source>
        <dbReference type="ARBA" id="ARBA00022448"/>
    </source>
</evidence>
<dbReference type="GO" id="GO:0009279">
    <property type="term" value="C:cell outer membrane"/>
    <property type="evidence" value="ECO:0007669"/>
    <property type="project" value="UniProtKB-SubCell"/>
</dbReference>
<evidence type="ECO:0000256" key="10">
    <source>
        <dbReference type="SAM" id="Phobius"/>
    </source>
</evidence>
<dbReference type="NCBIfam" id="TIGR04056">
    <property type="entry name" value="OMP_RagA_SusC"/>
    <property type="match status" value="1"/>
</dbReference>
<sequence length="1106" mass="124673">MKKMDCQRKSILNLRVVSIMFFAFFAYVPLMVKSEPLQANSIQQDSIVRHLIKGKILNKKKGPLPGVTARLDSTLIGTSSDNNGNFRMFLPINKGRLVFSFIGYKTKTIPFSKADTLLNVILEEEVSELDEVQVIAYGEQSRRNRVGSMSVVKADEIKDLPSSSINNLLQGRAAGVDVTNMTGAPGGGGSPIVIRGYNSLAVEKERITSDPLWIIDGVPMFSYTSELTGLNTIAEIDTKDIESIQILKDAASAAIYGSRAANGVIIVTTKKGHRNQAPTFTVNISQTWVTRPSLPDITTGNRERRHRMQAMENYRESVYDEETNMYRPVQSYEDSYKNNKNYNLFWNNGDGLDIPIVQDSLNKFYNNSTNLFDYYFRTGKVTDANIQISGGSNTIAYHVGLGYYSETGVLRNTGFNRVKLITNLFIKPSESIESNIRFYLARTGRNRAGKGHDAYNFSNDRSDLETIPDELLSTSTLMPGPGTKAFDETVRRFNEIKEKNESYRLRSSFDLAYTIVEGLKLKSSLAVDFSMQDQNIFIPSDLNVDLNSYSAGNNTIKMMWLNENLLSYNKIFTDNHSIDFLLGLSFQGDIAKSKGGYGKGAPSNLIQYVTWSGNVYDTEKDLQLKDFNSSLERSTMVGMFGRVAYNYKQKYFLSVTLRRDASSKFGENTRWGTFPSYAIAYTFTEEPYMDWARDFLDFGKIRLSYGKSGKQFEYPYFAFGVLIVNNIPFHGNQTITPYWPNGLINPKLSWEETKQFDAGLDLEFFGNRLSLELDYYYRYTDKLLAQVTLPGDYNAYTAQWQNAYAISNQGIELQIKADLIRSEKLHWDFSFNIARNWNRLEKSNNGMDFNNLASKHNLNIIGKPLNGIYVFNDKGYYNSQDEVPLYYVNGRRKYLSSLGNQIYSPGDRRIQDVDGNGQVATIIPLLEDRVYGGSPLPLAFGGIASTLKWKGIDVNLLFSYKLGRHVLNAGRGASVGTILRANTAEMMVPILADLDKVSFWQKPGDNADFPINELENGKNNFATNLKSNVEKINYLKLKSISIGYILPVFPKQSKHYARVFMSVENVFTITNSSSPDPESIDIVTGVDSNNNYPLATRFTLGLTLNL</sequence>
<evidence type="ECO:0000256" key="6">
    <source>
        <dbReference type="ARBA" id="ARBA00023136"/>
    </source>
</evidence>
<dbReference type="InterPro" id="IPR008969">
    <property type="entry name" value="CarboxyPept-like_regulatory"/>
</dbReference>
<dbReference type="InterPro" id="IPR036942">
    <property type="entry name" value="Beta-barrel_TonB_sf"/>
</dbReference>
<keyword evidence="7 8" id="KW-0998">Cell outer membrane</keyword>
<evidence type="ECO:0000256" key="8">
    <source>
        <dbReference type="PROSITE-ProRule" id="PRU01360"/>
    </source>
</evidence>
<dbReference type="AlphaFoldDB" id="A0A3S9VP79"/>
<feature type="domain" description="TonB-dependent receptor plug" evidence="12">
    <location>
        <begin position="144"/>
        <end position="264"/>
    </location>
</feature>
<keyword evidence="5 9" id="KW-0798">TonB box</keyword>
<dbReference type="RefSeq" id="WP_106624489.1">
    <property type="nucleotide sequence ID" value="NZ_CP032819.1"/>
</dbReference>
<dbReference type="PROSITE" id="PS52016">
    <property type="entry name" value="TONB_DEPENDENT_REC_3"/>
    <property type="match status" value="1"/>
</dbReference>
<dbReference type="Proteomes" id="UP000270673">
    <property type="component" value="Chromosome"/>
</dbReference>
<keyword evidence="10" id="KW-1133">Transmembrane helix</keyword>
<feature type="transmembrane region" description="Helical" evidence="10">
    <location>
        <begin position="12"/>
        <end position="32"/>
    </location>
</feature>
<evidence type="ECO:0000313" key="14">
    <source>
        <dbReference type="Proteomes" id="UP000270673"/>
    </source>
</evidence>
<keyword evidence="2 8" id="KW-0813">Transport</keyword>
<dbReference type="InterPro" id="IPR012910">
    <property type="entry name" value="Plug_dom"/>
</dbReference>
<keyword evidence="6 8" id="KW-0472">Membrane</keyword>
<dbReference type="EMBL" id="CP032819">
    <property type="protein sequence ID" value="AZS28350.1"/>
    <property type="molecule type" value="Genomic_DNA"/>
</dbReference>
<dbReference type="InterPro" id="IPR037066">
    <property type="entry name" value="Plug_dom_sf"/>
</dbReference>
<evidence type="ECO:0000256" key="3">
    <source>
        <dbReference type="ARBA" id="ARBA00022452"/>
    </source>
</evidence>
<comment type="subcellular location">
    <subcellularLocation>
        <location evidence="1 8">Cell outer membrane</location>
        <topology evidence="1 8">Multi-pass membrane protein</topology>
    </subcellularLocation>
</comment>
<protein>
    <submittedName>
        <fullName evidence="13">SusC/RagA family TonB-linked outer membrane protein</fullName>
    </submittedName>
</protein>
<dbReference type="InterPro" id="IPR000531">
    <property type="entry name" value="Beta-barrel_TonB"/>
</dbReference>
<dbReference type="InterPro" id="IPR023996">
    <property type="entry name" value="TonB-dep_OMP_SusC/RagA"/>
</dbReference>
<dbReference type="InterPro" id="IPR023997">
    <property type="entry name" value="TonB-dep_OMP_SusC/RagA_CS"/>
</dbReference>
<keyword evidence="14" id="KW-1185">Reference proteome</keyword>
<evidence type="ECO:0000256" key="7">
    <source>
        <dbReference type="ARBA" id="ARBA00023237"/>
    </source>
</evidence>
<dbReference type="KEGG" id="buy:D8S85_01470"/>
<comment type="similarity">
    <text evidence="8 9">Belongs to the TonB-dependent receptor family.</text>
</comment>
<dbReference type="SUPFAM" id="SSF49464">
    <property type="entry name" value="Carboxypeptidase regulatory domain-like"/>
    <property type="match status" value="1"/>
</dbReference>
<dbReference type="Gene3D" id="2.40.170.20">
    <property type="entry name" value="TonB-dependent receptor, beta-barrel domain"/>
    <property type="match status" value="1"/>
</dbReference>
<evidence type="ECO:0000313" key="13">
    <source>
        <dbReference type="EMBL" id="AZS28350.1"/>
    </source>
</evidence>
<name>A0A3S9VP79_9BACT</name>
<evidence type="ECO:0000256" key="5">
    <source>
        <dbReference type="ARBA" id="ARBA00023077"/>
    </source>
</evidence>
<evidence type="ECO:0000259" key="11">
    <source>
        <dbReference type="Pfam" id="PF00593"/>
    </source>
</evidence>
<gene>
    <name evidence="13" type="ORF">D8S85_01470</name>
</gene>
<dbReference type="Pfam" id="PF00593">
    <property type="entry name" value="TonB_dep_Rec_b-barrel"/>
    <property type="match status" value="1"/>
</dbReference>